<reference evidence="5" key="1">
    <citation type="submission" date="2016-10" db="EMBL/GenBank/DDBJ databases">
        <authorList>
            <person name="Varghese N."/>
            <person name="Submissions S."/>
        </authorList>
    </citation>
    <scope>NUCLEOTIDE SEQUENCE [LARGE SCALE GENOMIC DNA]</scope>
    <source>
        <strain evidence="5">DSM 24767</strain>
    </source>
</reference>
<organism evidence="4 5">
    <name type="scientific">Natronobacterium texcoconense</name>
    <dbReference type="NCBI Taxonomy" id="1095778"/>
    <lineage>
        <taxon>Archaea</taxon>
        <taxon>Methanobacteriati</taxon>
        <taxon>Methanobacteriota</taxon>
        <taxon>Stenosarchaea group</taxon>
        <taxon>Halobacteria</taxon>
        <taxon>Halobacteriales</taxon>
        <taxon>Natrialbaceae</taxon>
        <taxon>Natronobacterium</taxon>
    </lineage>
</organism>
<dbReference type="PANTHER" id="PTHR46268:SF6">
    <property type="entry name" value="UNIVERSAL STRESS PROTEIN UP12"/>
    <property type="match status" value="1"/>
</dbReference>
<gene>
    <name evidence="4" type="ORF">SAMN04489842_1758</name>
</gene>
<dbReference type="RefSeq" id="WP_090380418.1">
    <property type="nucleotide sequence ID" value="NZ_FNLC01000002.1"/>
</dbReference>
<dbReference type="Proteomes" id="UP000198848">
    <property type="component" value="Unassembled WGS sequence"/>
</dbReference>
<dbReference type="InterPro" id="IPR006015">
    <property type="entry name" value="Universal_stress_UspA"/>
</dbReference>
<dbReference type="EMBL" id="FNLC01000002">
    <property type="protein sequence ID" value="SDQ94091.1"/>
    <property type="molecule type" value="Genomic_DNA"/>
</dbReference>
<name>A0A1H1EZL2_NATTX</name>
<sequence length="140" mass="14899">MYQDLLLATDGSDGARRATRHAIELAADLDATLHVVSVAEEGPHSTDRRDEMRADRDSEAAEAVEEAQKAASESGLETTTTVRHGVPQEEIIAVAEQEGMDAIVVGTAGQSGIDKLLLGSVAEEIVRNAPIPVVTVRERD</sequence>
<accession>A0A1H1EZL2</accession>
<dbReference type="PRINTS" id="PR01438">
    <property type="entry name" value="UNVRSLSTRESS"/>
</dbReference>
<dbReference type="CDD" id="cd00293">
    <property type="entry name" value="USP-like"/>
    <property type="match status" value="1"/>
</dbReference>
<comment type="similarity">
    <text evidence="1">Belongs to the universal stress protein A family.</text>
</comment>
<feature type="domain" description="UspA" evidence="3">
    <location>
        <begin position="1"/>
        <end position="137"/>
    </location>
</feature>
<dbReference type="STRING" id="1095778.SAMN04489842_1758"/>
<dbReference type="PANTHER" id="PTHR46268">
    <property type="entry name" value="STRESS RESPONSE PROTEIN NHAX"/>
    <property type="match status" value="1"/>
</dbReference>
<feature type="region of interest" description="Disordered" evidence="2">
    <location>
        <begin position="39"/>
        <end position="86"/>
    </location>
</feature>
<dbReference type="AlphaFoldDB" id="A0A1H1EZL2"/>
<evidence type="ECO:0000313" key="4">
    <source>
        <dbReference type="EMBL" id="SDQ94091.1"/>
    </source>
</evidence>
<feature type="compositionally biased region" description="Basic and acidic residues" evidence="2">
    <location>
        <begin position="41"/>
        <end position="59"/>
    </location>
</feature>
<evidence type="ECO:0000256" key="1">
    <source>
        <dbReference type="ARBA" id="ARBA00008791"/>
    </source>
</evidence>
<dbReference type="InterPro" id="IPR014729">
    <property type="entry name" value="Rossmann-like_a/b/a_fold"/>
</dbReference>
<dbReference type="Pfam" id="PF00582">
    <property type="entry name" value="Usp"/>
    <property type="match status" value="1"/>
</dbReference>
<dbReference type="PIRSF" id="PIRSF006276">
    <property type="entry name" value="UspA"/>
    <property type="match status" value="1"/>
</dbReference>
<dbReference type="OrthoDB" id="105697at2157"/>
<evidence type="ECO:0000313" key="5">
    <source>
        <dbReference type="Proteomes" id="UP000198848"/>
    </source>
</evidence>
<keyword evidence="5" id="KW-1185">Reference proteome</keyword>
<proteinExistence type="inferred from homology"/>
<dbReference type="Gene3D" id="3.40.50.620">
    <property type="entry name" value="HUPs"/>
    <property type="match status" value="1"/>
</dbReference>
<dbReference type="InterPro" id="IPR006016">
    <property type="entry name" value="UspA"/>
</dbReference>
<evidence type="ECO:0000259" key="3">
    <source>
        <dbReference type="Pfam" id="PF00582"/>
    </source>
</evidence>
<dbReference type="SUPFAM" id="SSF52402">
    <property type="entry name" value="Adenine nucleotide alpha hydrolases-like"/>
    <property type="match status" value="1"/>
</dbReference>
<evidence type="ECO:0000256" key="2">
    <source>
        <dbReference type="SAM" id="MobiDB-lite"/>
    </source>
</evidence>
<protein>
    <submittedName>
        <fullName evidence="4">Nucleotide-binding universal stress protein, UspA family</fullName>
    </submittedName>
</protein>